<dbReference type="PANTHER" id="PTHR43775">
    <property type="entry name" value="FATTY ACID SYNTHASE"/>
    <property type="match status" value="1"/>
</dbReference>
<dbReference type="Gene3D" id="3.30.70.3290">
    <property type="match status" value="1"/>
</dbReference>
<dbReference type="InterPro" id="IPR001227">
    <property type="entry name" value="Ac_transferase_dom_sf"/>
</dbReference>
<dbReference type="InterPro" id="IPR029063">
    <property type="entry name" value="SAM-dependent_MTases_sf"/>
</dbReference>
<feature type="active site" description="Proton donor; for dehydratase activity" evidence="4">
    <location>
        <position position="1364"/>
    </location>
</feature>
<dbReference type="PROSITE" id="PS52004">
    <property type="entry name" value="KS3_2"/>
    <property type="match status" value="1"/>
</dbReference>
<evidence type="ECO:0000313" key="7">
    <source>
        <dbReference type="EMBL" id="OXA40263.1"/>
    </source>
</evidence>
<dbReference type="STRING" id="158441.A0A226D503"/>
<dbReference type="EMBL" id="LNIX01000034">
    <property type="protein sequence ID" value="OXA40263.1"/>
    <property type="molecule type" value="Genomic_DNA"/>
</dbReference>
<dbReference type="GO" id="GO:0006633">
    <property type="term" value="P:fatty acid biosynthetic process"/>
    <property type="evidence" value="ECO:0007669"/>
    <property type="project" value="InterPro"/>
</dbReference>
<dbReference type="Gene3D" id="3.40.47.10">
    <property type="match status" value="1"/>
</dbReference>
<dbReference type="Gene3D" id="3.10.129.10">
    <property type="entry name" value="Hotdog Thioesterase"/>
    <property type="match status" value="1"/>
</dbReference>
<dbReference type="Pfam" id="PF08242">
    <property type="entry name" value="Methyltransf_12"/>
    <property type="match status" value="1"/>
</dbReference>
<dbReference type="SUPFAM" id="SSF53901">
    <property type="entry name" value="Thiolase-like"/>
    <property type="match status" value="1"/>
</dbReference>
<dbReference type="InterPro" id="IPR036291">
    <property type="entry name" value="NAD(P)-bd_dom_sf"/>
</dbReference>
<dbReference type="Pfam" id="PF00698">
    <property type="entry name" value="Acyl_transf_1"/>
    <property type="match status" value="1"/>
</dbReference>
<dbReference type="SUPFAM" id="SSF52151">
    <property type="entry name" value="FabD/lysophospholipase-like"/>
    <property type="match status" value="1"/>
</dbReference>
<dbReference type="Gene3D" id="3.40.50.150">
    <property type="entry name" value="Vaccinia Virus protein VP39"/>
    <property type="match status" value="1"/>
</dbReference>
<dbReference type="GO" id="GO:0004312">
    <property type="term" value="F:fatty acid synthase activity"/>
    <property type="evidence" value="ECO:0007669"/>
    <property type="project" value="TreeGrafter"/>
</dbReference>
<evidence type="ECO:0000259" key="5">
    <source>
        <dbReference type="PROSITE" id="PS52004"/>
    </source>
</evidence>
<keyword evidence="8" id="KW-1185">Reference proteome</keyword>
<dbReference type="InterPro" id="IPR050091">
    <property type="entry name" value="PKS_NRPS_Biosynth_Enz"/>
</dbReference>
<feature type="domain" description="Ketosynthase family 3 (KS3)" evidence="5">
    <location>
        <begin position="276"/>
        <end position="686"/>
    </location>
</feature>
<dbReference type="InterPro" id="IPR049551">
    <property type="entry name" value="PKS_DH_C"/>
</dbReference>
<feature type="active site" description="Proton acceptor; for dehydratase activity" evidence="4">
    <location>
        <position position="1183"/>
    </location>
</feature>
<dbReference type="Pfam" id="PF14765">
    <property type="entry name" value="PS-DH"/>
    <property type="match status" value="1"/>
</dbReference>
<dbReference type="PROSITE" id="PS52019">
    <property type="entry name" value="PKS_MFAS_DH"/>
    <property type="match status" value="1"/>
</dbReference>
<dbReference type="Gene3D" id="3.40.366.10">
    <property type="entry name" value="Malonyl-Coenzyme A Acyl Carrier Protein, domain 2"/>
    <property type="match status" value="1"/>
</dbReference>
<comment type="caution">
    <text evidence="7">The sequence shown here is derived from an EMBL/GenBank/DDBJ whole genome shotgun (WGS) entry which is preliminary data.</text>
</comment>
<dbReference type="PROSITE" id="PS00606">
    <property type="entry name" value="KS3_1"/>
    <property type="match status" value="1"/>
</dbReference>
<dbReference type="InterPro" id="IPR020841">
    <property type="entry name" value="PKS_Beta-ketoAc_synthase_dom"/>
</dbReference>
<evidence type="ECO:0000259" key="6">
    <source>
        <dbReference type="PROSITE" id="PS52019"/>
    </source>
</evidence>
<feature type="region of interest" description="N-terminal hotdog fold" evidence="4">
    <location>
        <begin position="1143"/>
        <end position="1282"/>
    </location>
</feature>
<dbReference type="Pfam" id="PF00109">
    <property type="entry name" value="ketoacyl-synt"/>
    <property type="match status" value="1"/>
</dbReference>
<dbReference type="SMART" id="SM00827">
    <property type="entry name" value="PKS_AT"/>
    <property type="match status" value="1"/>
</dbReference>
<dbReference type="InterPro" id="IPR014043">
    <property type="entry name" value="Acyl_transferase_dom"/>
</dbReference>
<dbReference type="OrthoDB" id="329835at2759"/>
<dbReference type="InterPro" id="IPR049552">
    <property type="entry name" value="PKS_DH_N"/>
</dbReference>
<dbReference type="Pfam" id="PF16197">
    <property type="entry name" value="KAsynt_C_assoc"/>
    <property type="match status" value="1"/>
</dbReference>
<dbReference type="InterPro" id="IPR042104">
    <property type="entry name" value="PKS_dehydratase_sf"/>
</dbReference>
<dbReference type="InterPro" id="IPR016035">
    <property type="entry name" value="Acyl_Trfase/lysoPLipase"/>
</dbReference>
<sequence length="2110" mass="233608">MSQETIVPIGQEIRSWVLKHNVNHSCLRDLLKIIHGHNIPCDLPLDPRTLMETTRLVNVQQASGGSFVYFGIMSGVTDRFLAGLRPLSQFSSPIHIKLQNQVPHPLLSVRIGVDGIPVSKSNNKQFWPVLGVLDQSQCQTPFVIALYYGNSKPTDQQFLQPFVQECKELEENCIVAGKPFSFRISAILADAPARSFLKNCKAHNAYHGCERCNEEAHIIPQSELFKATKSLLVGRKSNFSNNIEKNISSTTSYTRFSKLDSRNMSEHSKAQEKMRDQSIAIVGVAFRLPGANDGATLWKNLMTGTDSVGVVPSNRWTKGKGCRELKQVQKSVKAGFIDSDVDKFDSNFWGLSPLELGFIDPQARLLLQLSWEALENAGIPPMSLRGTAASVLVGMWRDEYKDLILTSGSSEGGEELRRYLGCSTGNAAARIAQFFRTTGPTEGIEAGCSSSSCAIDVAMRHLRSRRTSLALAGGANLILKGVLSPAGRCKVFQVDADGFARADGGIIYVLKRVSDAIRDGDRILGVIRGFGSSQDTLSRNVGTPTIEGESAAMLLALKDAEVNPEDVDWVEMHGTGTRVGDPVEVASTRLAYKISSGERTRPLIITSIKANIGHMESVSGAGGLLKVLLAMEHNCIPAQLLTADLNPEINFGGLTIPKVALDWKGRLAGVSSFGITGTNTHLILERPRPKRTPLLMNKRTPLYILPISGKSAAALTNLRTEHVKALELLVEHDGDDDLLAAYCFTAATCRHHFDEHRSVSMGTNRSELLEALKLNNFESVGEKKTKNTATAGHTPISFLFPGEGCQYVSMGLELYNSCPPYRRHFNEVNSYFIQFTGINLLEWLRGESDIPLCPLLCTFAVEYSLLNMWVDWGVKPNLCVVGHSSGEVAAATAVGELDLPTAVQLMASLRKNLLEAVEPGCMVVLMADELLTRKMIHEYLEINIVNNKSEEGWIDISAFNSSNQTVVSGPKETMEKFSTFVRKNYLIKATIISHVHHAYHSRSFEQGSTAFKMELDKLQFGSRYRKPAYISSVFGRKLEDSEHLDPSYWSACFKQPVKFIGSSVAATAHLGGRLFLEISPQPVISSLIVNNFSEHDLVCIPSLRRNVPNWTTLAEAIATLYLHRVQLDWTQVWISLIGVNILHKKVPHLLPTYPFQNEGPFWFNPSTISRREAGVKCKSKIVHPLLGSMFPVPQCGIINHIAIFETSTEGLLDRAGSWLVDHNIGPHNIFPAAGYIEMGFAVGTVLFKMKEPPGGIKLSNIDIKTVLSLDVKSVIQTNVTYDGEIFNICISSQRETDDSESVESLYIEMSDLGYKFGPRFRSLMNLKSSLLPSRCSLTADVTLATFDQDTNEIGSFVVHPTILDALIQAALIAQPGPLTTLRVPIKISTVEVLCHVPSDDLKPMCDKHLRVQAGMNSSTLFIRGKDSIWRAQVYITNLTTVSTTVDAIQRMTNASPNTNHHDEEDKVLPLFVEEWSAENKVNLIPMNNTCIHEQFASFKPISRTAAEIQEYKRITSYIGARIAATLKLLGFCFLPNESFTLGEIASRLGLSHLAPAFLARLLHYAGQAGLLNQVSATECIVLPHSDFGITENLLRHQDRILRDDWAFTEFYISKLGDFLRGTESILPHLLPPSLPTLQLHTGDISNQTEESTDFSAERLYRTTVMCATLTENLISVFATFTKNNFRGLRILEVGAGTGAATRELLHLLHGSSSSYTFTDISTNFLNTAEDSLPPVPGVEVDIRILDVEKDVLAQGFEIAAFDVIIAMNVLHATTDLGKVLGNLRLLLAPGGNIFIAEQLRPCAFIDIIFGHCKGYWLFQDDIRSGHCLINGEAWKLVLQSAGYGKVSIVENTDFDVGVIVAKNENPPSPFHIIATSDDDQFANQLKASSNGLATWWNINNQQIAVKPNNKIVYCFPHSNTHSTRESNQEREQLKHFLAFAQALLSIGKVQIFLVSHGLMPVRDEEACYLVAGAIRGFSRSLANEMLELDMVWIDLDIDEDAEQRVNEIIMEIRNKQKLRRRSEEPFVAYRGGVRHVGKFVPFVSPFATIPLRQTENPVKLRLPKSCALEDLQWDYSTSIRPAHSLPQDHVSYPKHNNIAITHTVLSVYRN</sequence>
<dbReference type="InterPro" id="IPR018201">
    <property type="entry name" value="Ketoacyl_synth_AS"/>
</dbReference>
<dbReference type="InterPro" id="IPR013217">
    <property type="entry name" value="Methyltransf_12"/>
</dbReference>
<dbReference type="Pfam" id="PF02801">
    <property type="entry name" value="Ketoacyl-synt_C"/>
    <property type="match status" value="1"/>
</dbReference>
<dbReference type="SUPFAM" id="SSF51735">
    <property type="entry name" value="NAD(P)-binding Rossmann-fold domains"/>
    <property type="match status" value="1"/>
</dbReference>
<name>A0A226D503_FOLCA</name>
<protein>
    <submittedName>
        <fullName evidence="7">Phthiocerol/phenolphthiocerol synthesis polyketide synthase type I PpsD</fullName>
    </submittedName>
</protein>
<dbReference type="InterPro" id="IPR014030">
    <property type="entry name" value="Ketoacyl_synth_N"/>
</dbReference>
<dbReference type="SMART" id="SM00825">
    <property type="entry name" value="PKS_KS"/>
    <property type="match status" value="1"/>
</dbReference>
<organism evidence="7 8">
    <name type="scientific">Folsomia candida</name>
    <name type="common">Springtail</name>
    <dbReference type="NCBI Taxonomy" id="158441"/>
    <lineage>
        <taxon>Eukaryota</taxon>
        <taxon>Metazoa</taxon>
        <taxon>Ecdysozoa</taxon>
        <taxon>Arthropoda</taxon>
        <taxon>Hexapoda</taxon>
        <taxon>Collembola</taxon>
        <taxon>Entomobryomorpha</taxon>
        <taxon>Isotomoidea</taxon>
        <taxon>Isotomidae</taxon>
        <taxon>Proisotominae</taxon>
        <taxon>Folsomia</taxon>
    </lineage>
</organism>
<dbReference type="SUPFAM" id="SSF53335">
    <property type="entry name" value="S-adenosyl-L-methionine-dependent methyltransferases"/>
    <property type="match status" value="1"/>
</dbReference>
<keyword evidence="3" id="KW-0808">Transferase</keyword>
<dbReference type="CDD" id="cd00833">
    <property type="entry name" value="PKS"/>
    <property type="match status" value="1"/>
</dbReference>
<dbReference type="InterPro" id="IPR014031">
    <property type="entry name" value="Ketoacyl_synth_C"/>
</dbReference>
<accession>A0A226D503</accession>
<keyword evidence="2" id="KW-0597">Phosphoprotein</keyword>
<dbReference type="Gene3D" id="3.40.50.720">
    <property type="entry name" value="NAD(P)-binding Rossmann-like Domain"/>
    <property type="match status" value="1"/>
</dbReference>
<dbReference type="GO" id="GO:0004315">
    <property type="term" value="F:3-oxoacyl-[acyl-carrier-protein] synthase activity"/>
    <property type="evidence" value="ECO:0007669"/>
    <property type="project" value="InterPro"/>
</dbReference>
<feature type="region of interest" description="C-terminal hotdog fold" evidence="4">
    <location>
        <begin position="1297"/>
        <end position="1459"/>
    </location>
</feature>
<keyword evidence="1" id="KW-0596">Phosphopantetheine</keyword>
<evidence type="ECO:0000256" key="2">
    <source>
        <dbReference type="ARBA" id="ARBA00022553"/>
    </source>
</evidence>
<dbReference type="Pfam" id="PF21089">
    <property type="entry name" value="PKS_DH_N"/>
    <property type="match status" value="1"/>
</dbReference>
<dbReference type="Proteomes" id="UP000198287">
    <property type="component" value="Unassembled WGS sequence"/>
</dbReference>
<dbReference type="Gene3D" id="3.10.129.110">
    <property type="entry name" value="Polyketide synthase dehydratase"/>
    <property type="match status" value="1"/>
</dbReference>
<evidence type="ECO:0000256" key="1">
    <source>
        <dbReference type="ARBA" id="ARBA00022450"/>
    </source>
</evidence>
<dbReference type="InterPro" id="IPR049900">
    <property type="entry name" value="PKS_mFAS_DH"/>
</dbReference>
<evidence type="ECO:0000256" key="4">
    <source>
        <dbReference type="PROSITE-ProRule" id="PRU01363"/>
    </source>
</evidence>
<dbReference type="InterPro" id="IPR032821">
    <property type="entry name" value="PKS_assoc"/>
</dbReference>
<evidence type="ECO:0000256" key="3">
    <source>
        <dbReference type="ARBA" id="ARBA00022679"/>
    </source>
</evidence>
<feature type="domain" description="PKS/mFAS DH" evidence="6">
    <location>
        <begin position="1143"/>
        <end position="1459"/>
    </location>
</feature>
<dbReference type="CDD" id="cd02440">
    <property type="entry name" value="AdoMet_MTases"/>
    <property type="match status" value="1"/>
</dbReference>
<gene>
    <name evidence="7" type="ORF">Fcan01_25035</name>
</gene>
<reference evidence="7 8" key="1">
    <citation type="submission" date="2015-12" db="EMBL/GenBank/DDBJ databases">
        <title>The genome of Folsomia candida.</title>
        <authorList>
            <person name="Faddeeva A."/>
            <person name="Derks M.F."/>
            <person name="Anvar Y."/>
            <person name="Smit S."/>
            <person name="Van Straalen N."/>
            <person name="Roelofs D."/>
        </authorList>
    </citation>
    <scope>NUCLEOTIDE SEQUENCE [LARGE SCALE GENOMIC DNA]</scope>
    <source>
        <strain evidence="7 8">VU population</strain>
        <tissue evidence="7">Whole body</tissue>
    </source>
</reference>
<evidence type="ECO:0000313" key="8">
    <source>
        <dbReference type="Proteomes" id="UP000198287"/>
    </source>
</evidence>
<proteinExistence type="predicted"/>
<dbReference type="PANTHER" id="PTHR43775:SF37">
    <property type="entry name" value="SI:DKEY-61P9.11"/>
    <property type="match status" value="1"/>
</dbReference>
<dbReference type="InterPro" id="IPR016039">
    <property type="entry name" value="Thiolase-like"/>
</dbReference>